<gene>
    <name evidence="9" type="primary">asnB</name>
    <name evidence="9" type="ORF">SMD27_20315</name>
</gene>
<dbReference type="Pfam" id="PF00733">
    <property type="entry name" value="Asn_synthase"/>
    <property type="match status" value="1"/>
</dbReference>
<sequence>MCGFAGEITWGETTRSSRRRADAERVLPMLQAILHRGPDEVGMWLDPAGSACFAHARLSLVDPDGGQQPMRDAAEQVVIVYNGETYGFERARAALAAEGVAFQTRCDTEVLLQLYLHYGPDFVRELEGEFAFVLLDRRHGLAMLARDRFGVKPLFIAEAQGILLFGSEAKAILAHPFCERRIDAAALNRRLQGVFLPQESLFAGISAVEPGSYLLAWRDGSTTTRRYADLDPAAMGSTPMRFEEATEALEPLMAQAVKRRFHGDAPVGLFLSGGIDSGSVAAFAAEVSGGVSTARHLTAYSIDFTDSPDSEGAAAAATASALGLRQVMLPVSTADLEAAYADTVWHAETLMPNTHGVAKLLLARQAKNEVKAVLTGEGADELHGGYVYFRHAALLAAARDDRGVAADLARMLREHGPRDGVLPQIKPGLRQRAMWRDGGRDHDGVPYVALRTVIAARAGRWLTNSAFQHQISADDGESHAAHHLLRWLAQRSPQARSLDDISLSRLLSALTDLAGYNLCVLGDRVEMATGLEARLPFLDRDVADFFWRLPTELHHGNGQDDGRHPYGESKRVLRAVLAKRLPETALRPKRTFMTPTAFSCHMLRSELARQWLNPAAIKRAGIFKPGMLSAVYRSVGLWGRHRIYAYQLASYLSMAISTHLIQDMFCENFAANLQQRASMSLAELRQRLGLGGPIDRAA</sequence>
<keyword evidence="5" id="KW-0067">ATP-binding</keyword>
<protein>
    <recommendedName>
        <fullName evidence="3">asparagine synthase (glutamine-hydrolyzing)</fullName>
        <ecNumber evidence="3">6.3.5.4</ecNumber>
    </recommendedName>
</protein>
<dbReference type="NCBIfam" id="TIGR01536">
    <property type="entry name" value="asn_synth_AEB"/>
    <property type="match status" value="1"/>
</dbReference>
<dbReference type="CDD" id="cd01991">
    <property type="entry name" value="Asn_synthase_B_C"/>
    <property type="match status" value="1"/>
</dbReference>
<keyword evidence="6" id="KW-0315">Glutamine amidotransferase</keyword>
<dbReference type="Pfam" id="PF13537">
    <property type="entry name" value="GATase_7"/>
    <property type="match status" value="1"/>
</dbReference>
<dbReference type="InterPro" id="IPR001962">
    <property type="entry name" value="Asn_synthase"/>
</dbReference>
<keyword evidence="10" id="KW-1185">Reference proteome</keyword>
<reference evidence="9 10" key="1">
    <citation type="journal article" date="2016" name="Antonie Van Leeuwenhoek">
        <title>Dongia soli sp. nov., isolated from soil from Dokdo, Korea.</title>
        <authorList>
            <person name="Kim D.U."/>
            <person name="Lee H."/>
            <person name="Kim H."/>
            <person name="Kim S.G."/>
            <person name="Ka J.O."/>
        </authorList>
    </citation>
    <scope>NUCLEOTIDE SEQUENCE [LARGE SCALE GENOMIC DNA]</scope>
    <source>
        <strain evidence="9 10">D78</strain>
    </source>
</reference>
<evidence type="ECO:0000313" key="10">
    <source>
        <dbReference type="Proteomes" id="UP001279642"/>
    </source>
</evidence>
<dbReference type="InterPro" id="IPR051786">
    <property type="entry name" value="ASN_synthetase/amidase"/>
</dbReference>
<evidence type="ECO:0000256" key="3">
    <source>
        <dbReference type="ARBA" id="ARBA00012737"/>
    </source>
</evidence>
<dbReference type="Gene3D" id="3.60.20.10">
    <property type="entry name" value="Glutamine Phosphoribosylpyrophosphate, subunit 1, domain 1"/>
    <property type="match status" value="1"/>
</dbReference>
<dbReference type="InterPro" id="IPR014729">
    <property type="entry name" value="Rossmann-like_a/b/a_fold"/>
</dbReference>
<dbReference type="InterPro" id="IPR033738">
    <property type="entry name" value="AsnB_N"/>
</dbReference>
<dbReference type="CDD" id="cd00712">
    <property type="entry name" value="AsnB"/>
    <property type="match status" value="1"/>
</dbReference>
<evidence type="ECO:0000256" key="7">
    <source>
        <dbReference type="ARBA" id="ARBA00048741"/>
    </source>
</evidence>
<evidence type="ECO:0000256" key="5">
    <source>
        <dbReference type="ARBA" id="ARBA00022840"/>
    </source>
</evidence>
<accession>A0ABU5EFT7</accession>
<dbReference type="InterPro" id="IPR017932">
    <property type="entry name" value="GATase_2_dom"/>
</dbReference>
<comment type="catalytic activity">
    <reaction evidence="7">
        <text>L-aspartate + L-glutamine + ATP + H2O = L-asparagine + L-glutamate + AMP + diphosphate + H(+)</text>
        <dbReference type="Rhea" id="RHEA:12228"/>
        <dbReference type="ChEBI" id="CHEBI:15377"/>
        <dbReference type="ChEBI" id="CHEBI:15378"/>
        <dbReference type="ChEBI" id="CHEBI:29985"/>
        <dbReference type="ChEBI" id="CHEBI:29991"/>
        <dbReference type="ChEBI" id="CHEBI:30616"/>
        <dbReference type="ChEBI" id="CHEBI:33019"/>
        <dbReference type="ChEBI" id="CHEBI:58048"/>
        <dbReference type="ChEBI" id="CHEBI:58359"/>
        <dbReference type="ChEBI" id="CHEBI:456215"/>
        <dbReference type="EC" id="6.3.5.4"/>
    </reaction>
</comment>
<dbReference type="EC" id="6.3.5.4" evidence="3"/>
<dbReference type="PROSITE" id="PS51278">
    <property type="entry name" value="GATASE_TYPE_2"/>
    <property type="match status" value="1"/>
</dbReference>
<dbReference type="SUPFAM" id="SSF56235">
    <property type="entry name" value="N-terminal nucleophile aminohydrolases (Ntn hydrolases)"/>
    <property type="match status" value="1"/>
</dbReference>
<dbReference type="SUPFAM" id="SSF52402">
    <property type="entry name" value="Adenine nucleotide alpha hydrolases-like"/>
    <property type="match status" value="1"/>
</dbReference>
<comment type="caution">
    <text evidence="9">The sequence shown here is derived from an EMBL/GenBank/DDBJ whole genome shotgun (WGS) entry which is preliminary data.</text>
</comment>
<evidence type="ECO:0000256" key="1">
    <source>
        <dbReference type="ARBA" id="ARBA00005187"/>
    </source>
</evidence>
<evidence type="ECO:0000256" key="4">
    <source>
        <dbReference type="ARBA" id="ARBA00022741"/>
    </source>
</evidence>
<evidence type="ECO:0000259" key="8">
    <source>
        <dbReference type="PROSITE" id="PS51278"/>
    </source>
</evidence>
<proteinExistence type="inferred from homology"/>
<feature type="domain" description="Glutamine amidotransferase type-2" evidence="8">
    <location>
        <begin position="2"/>
        <end position="219"/>
    </location>
</feature>
<dbReference type="InterPro" id="IPR006426">
    <property type="entry name" value="Asn_synth_AEB"/>
</dbReference>
<dbReference type="PANTHER" id="PTHR43284:SF1">
    <property type="entry name" value="ASPARAGINE SYNTHETASE"/>
    <property type="match status" value="1"/>
</dbReference>
<keyword evidence="9" id="KW-0436">Ligase</keyword>
<dbReference type="EMBL" id="JAXCLW010000008">
    <property type="protein sequence ID" value="MDY0885197.1"/>
    <property type="molecule type" value="Genomic_DNA"/>
</dbReference>
<keyword evidence="4" id="KW-0547">Nucleotide-binding</keyword>
<comment type="similarity">
    <text evidence="2">Belongs to the asparagine synthetase family.</text>
</comment>
<dbReference type="PANTHER" id="PTHR43284">
    <property type="entry name" value="ASPARAGINE SYNTHETASE (GLUTAMINE-HYDROLYZING)"/>
    <property type="match status" value="1"/>
</dbReference>
<dbReference type="RefSeq" id="WP_320510271.1">
    <property type="nucleotide sequence ID" value="NZ_JAXCLW010000008.1"/>
</dbReference>
<name>A0ABU5EFT7_9PROT</name>
<dbReference type="GO" id="GO:0004066">
    <property type="term" value="F:asparagine synthase (glutamine-hydrolyzing) activity"/>
    <property type="evidence" value="ECO:0007669"/>
    <property type="project" value="UniProtKB-EC"/>
</dbReference>
<dbReference type="Gene3D" id="3.40.50.620">
    <property type="entry name" value="HUPs"/>
    <property type="match status" value="2"/>
</dbReference>
<evidence type="ECO:0000256" key="2">
    <source>
        <dbReference type="ARBA" id="ARBA00005752"/>
    </source>
</evidence>
<comment type="pathway">
    <text evidence="1">Amino-acid biosynthesis; L-asparagine biosynthesis; L-asparagine from L-aspartate (L-Gln route): step 1/1.</text>
</comment>
<dbReference type="Proteomes" id="UP001279642">
    <property type="component" value="Unassembled WGS sequence"/>
</dbReference>
<dbReference type="PIRSF" id="PIRSF001589">
    <property type="entry name" value="Asn_synthetase_glu-h"/>
    <property type="match status" value="1"/>
</dbReference>
<dbReference type="InterPro" id="IPR029055">
    <property type="entry name" value="Ntn_hydrolases_N"/>
</dbReference>
<organism evidence="9 10">
    <name type="scientific">Dongia soli</name>
    <dbReference type="NCBI Taxonomy" id="600628"/>
    <lineage>
        <taxon>Bacteria</taxon>
        <taxon>Pseudomonadati</taxon>
        <taxon>Pseudomonadota</taxon>
        <taxon>Alphaproteobacteria</taxon>
        <taxon>Rhodospirillales</taxon>
        <taxon>Dongiaceae</taxon>
        <taxon>Dongia</taxon>
    </lineage>
</organism>
<evidence type="ECO:0000256" key="6">
    <source>
        <dbReference type="ARBA" id="ARBA00022962"/>
    </source>
</evidence>
<evidence type="ECO:0000313" key="9">
    <source>
        <dbReference type="EMBL" id="MDY0885197.1"/>
    </source>
</evidence>